<organism evidence="1 2">
    <name type="scientific">Araneus ventricosus</name>
    <name type="common">Orbweaver spider</name>
    <name type="synonym">Epeira ventricosa</name>
    <dbReference type="NCBI Taxonomy" id="182803"/>
    <lineage>
        <taxon>Eukaryota</taxon>
        <taxon>Metazoa</taxon>
        <taxon>Ecdysozoa</taxon>
        <taxon>Arthropoda</taxon>
        <taxon>Chelicerata</taxon>
        <taxon>Arachnida</taxon>
        <taxon>Araneae</taxon>
        <taxon>Araneomorphae</taxon>
        <taxon>Entelegynae</taxon>
        <taxon>Araneoidea</taxon>
        <taxon>Araneidae</taxon>
        <taxon>Araneus</taxon>
    </lineage>
</organism>
<gene>
    <name evidence="1" type="ORF">AVEN_164134_1</name>
</gene>
<sequence>MPVSTVRKILRIILQCYLFKITHVQELIPADLSKQENFNLQFLARMEGQYMAMGHFVDRRSSFRLQGSINTQNCRIWARENPFEMQPLALHSQQVNV</sequence>
<reference evidence="1 2" key="1">
    <citation type="journal article" date="2019" name="Sci. Rep.">
        <title>Orb-weaving spider Araneus ventricosus genome elucidates the spidroin gene catalogue.</title>
        <authorList>
            <person name="Kono N."/>
            <person name="Nakamura H."/>
            <person name="Ohtoshi R."/>
            <person name="Moran D.A.P."/>
            <person name="Shinohara A."/>
            <person name="Yoshida Y."/>
            <person name="Fujiwara M."/>
            <person name="Mori M."/>
            <person name="Tomita M."/>
            <person name="Arakawa K."/>
        </authorList>
    </citation>
    <scope>NUCLEOTIDE SEQUENCE [LARGE SCALE GENOMIC DNA]</scope>
</reference>
<proteinExistence type="predicted"/>
<accession>A0A4Y2R466</accession>
<comment type="caution">
    <text evidence="1">The sequence shown here is derived from an EMBL/GenBank/DDBJ whole genome shotgun (WGS) entry which is preliminary data.</text>
</comment>
<dbReference type="OrthoDB" id="6432521at2759"/>
<dbReference type="EMBL" id="BGPR01015747">
    <property type="protein sequence ID" value="GBN70462.1"/>
    <property type="molecule type" value="Genomic_DNA"/>
</dbReference>
<evidence type="ECO:0000313" key="1">
    <source>
        <dbReference type="EMBL" id="GBN70462.1"/>
    </source>
</evidence>
<evidence type="ECO:0000313" key="2">
    <source>
        <dbReference type="Proteomes" id="UP000499080"/>
    </source>
</evidence>
<keyword evidence="2" id="KW-1185">Reference proteome</keyword>
<protein>
    <submittedName>
        <fullName evidence="1">Uncharacterized protein</fullName>
    </submittedName>
</protein>
<dbReference type="Proteomes" id="UP000499080">
    <property type="component" value="Unassembled WGS sequence"/>
</dbReference>
<dbReference type="AlphaFoldDB" id="A0A4Y2R466"/>
<name>A0A4Y2R466_ARAVE</name>